<accession>A0A917S0N2</accession>
<dbReference type="PANTHER" id="PTHR24221">
    <property type="entry name" value="ATP-BINDING CASSETTE SUB-FAMILY B"/>
    <property type="match status" value="1"/>
</dbReference>
<feature type="domain" description="ABC transporter" evidence="8">
    <location>
        <begin position="340"/>
        <end position="573"/>
    </location>
</feature>
<evidence type="ECO:0000256" key="4">
    <source>
        <dbReference type="ARBA" id="ARBA00022840"/>
    </source>
</evidence>
<feature type="transmembrane region" description="Helical" evidence="7">
    <location>
        <begin position="240"/>
        <end position="265"/>
    </location>
</feature>
<dbReference type="CDD" id="cd18584">
    <property type="entry name" value="ABC_6TM_AarD_CydD"/>
    <property type="match status" value="1"/>
</dbReference>
<evidence type="ECO:0000256" key="7">
    <source>
        <dbReference type="SAM" id="Phobius"/>
    </source>
</evidence>
<comment type="subcellular location">
    <subcellularLocation>
        <location evidence="1">Cell membrane</location>
        <topology evidence="1">Multi-pass membrane protein</topology>
    </subcellularLocation>
</comment>
<dbReference type="Proteomes" id="UP000654670">
    <property type="component" value="Unassembled WGS sequence"/>
</dbReference>
<comment type="caution">
    <text evidence="10">The sequence shown here is derived from an EMBL/GenBank/DDBJ whole genome shotgun (WGS) entry which is preliminary data.</text>
</comment>
<dbReference type="SUPFAM" id="SSF90123">
    <property type="entry name" value="ABC transporter transmembrane region"/>
    <property type="match status" value="1"/>
</dbReference>
<proteinExistence type="predicted"/>
<evidence type="ECO:0000259" key="9">
    <source>
        <dbReference type="PROSITE" id="PS50929"/>
    </source>
</evidence>
<dbReference type="Pfam" id="PF00664">
    <property type="entry name" value="ABC_membrane"/>
    <property type="match status" value="1"/>
</dbReference>
<organism evidence="10 11">
    <name type="scientific">Sporolactobacillus putidus</name>
    <dbReference type="NCBI Taxonomy" id="492735"/>
    <lineage>
        <taxon>Bacteria</taxon>
        <taxon>Bacillati</taxon>
        <taxon>Bacillota</taxon>
        <taxon>Bacilli</taxon>
        <taxon>Bacillales</taxon>
        <taxon>Sporolactobacillaceae</taxon>
        <taxon>Sporolactobacillus</taxon>
    </lineage>
</organism>
<dbReference type="InterPro" id="IPR036640">
    <property type="entry name" value="ABC1_TM_sf"/>
</dbReference>
<keyword evidence="3" id="KW-0547">Nucleotide-binding</keyword>
<evidence type="ECO:0000256" key="1">
    <source>
        <dbReference type="ARBA" id="ARBA00004651"/>
    </source>
</evidence>
<feature type="domain" description="ABC transmembrane type-1" evidence="9">
    <location>
        <begin position="21"/>
        <end position="303"/>
    </location>
</feature>
<dbReference type="GO" id="GO:0016887">
    <property type="term" value="F:ATP hydrolysis activity"/>
    <property type="evidence" value="ECO:0007669"/>
    <property type="project" value="InterPro"/>
</dbReference>
<dbReference type="GO" id="GO:0042883">
    <property type="term" value="P:cysteine transport"/>
    <property type="evidence" value="ECO:0007669"/>
    <property type="project" value="InterPro"/>
</dbReference>
<feature type="transmembrane region" description="Helical" evidence="7">
    <location>
        <begin position="57"/>
        <end position="78"/>
    </location>
</feature>
<dbReference type="PROSITE" id="PS50929">
    <property type="entry name" value="ABC_TM1F"/>
    <property type="match status" value="1"/>
</dbReference>
<dbReference type="InterPro" id="IPR003439">
    <property type="entry name" value="ABC_transporter-like_ATP-bd"/>
</dbReference>
<dbReference type="InterPro" id="IPR014216">
    <property type="entry name" value="ABC_transptr_CydD"/>
</dbReference>
<dbReference type="PANTHER" id="PTHR24221:SF614">
    <property type="entry name" value="GLUTATHIONE_L-CYSTEINE TRANSPORT SYSTEM ATP-BINDING_PERMEASE PROTEIN CYDC"/>
    <property type="match status" value="1"/>
</dbReference>
<dbReference type="Gene3D" id="1.20.1560.10">
    <property type="entry name" value="ABC transporter type 1, transmembrane domain"/>
    <property type="match status" value="1"/>
</dbReference>
<dbReference type="NCBIfam" id="TIGR02857">
    <property type="entry name" value="CydD"/>
    <property type="match status" value="1"/>
</dbReference>
<dbReference type="Pfam" id="PF00005">
    <property type="entry name" value="ABC_tran"/>
    <property type="match status" value="1"/>
</dbReference>
<name>A0A917S0N2_9BACL</name>
<keyword evidence="6 7" id="KW-0472">Membrane</keyword>
<dbReference type="AlphaFoldDB" id="A0A917S0N2"/>
<dbReference type="InterPro" id="IPR039421">
    <property type="entry name" value="Type_1_exporter"/>
</dbReference>
<evidence type="ECO:0000256" key="2">
    <source>
        <dbReference type="ARBA" id="ARBA00022692"/>
    </source>
</evidence>
<evidence type="ECO:0000313" key="10">
    <source>
        <dbReference type="EMBL" id="GGL45484.1"/>
    </source>
</evidence>
<dbReference type="GO" id="GO:0005886">
    <property type="term" value="C:plasma membrane"/>
    <property type="evidence" value="ECO:0007669"/>
    <property type="project" value="UniProtKB-SubCell"/>
</dbReference>
<evidence type="ECO:0000259" key="8">
    <source>
        <dbReference type="PROSITE" id="PS50893"/>
    </source>
</evidence>
<dbReference type="GO" id="GO:0005524">
    <property type="term" value="F:ATP binding"/>
    <property type="evidence" value="ECO:0007669"/>
    <property type="project" value="UniProtKB-KW"/>
</dbReference>
<feature type="transmembrane region" description="Helical" evidence="7">
    <location>
        <begin position="161"/>
        <end position="182"/>
    </location>
</feature>
<evidence type="ECO:0000256" key="6">
    <source>
        <dbReference type="ARBA" id="ARBA00023136"/>
    </source>
</evidence>
<reference evidence="10" key="1">
    <citation type="journal article" date="2014" name="Int. J. Syst. Evol. Microbiol.">
        <title>Complete genome sequence of Corynebacterium casei LMG S-19264T (=DSM 44701T), isolated from a smear-ripened cheese.</title>
        <authorList>
            <consortium name="US DOE Joint Genome Institute (JGI-PGF)"/>
            <person name="Walter F."/>
            <person name="Albersmeier A."/>
            <person name="Kalinowski J."/>
            <person name="Ruckert C."/>
        </authorList>
    </citation>
    <scope>NUCLEOTIDE SEQUENCE</scope>
    <source>
        <strain evidence="10">JCM 15325</strain>
    </source>
</reference>
<keyword evidence="5 7" id="KW-1133">Transmembrane helix</keyword>
<keyword evidence="2 7" id="KW-0812">Transmembrane</keyword>
<dbReference type="SMART" id="SM00382">
    <property type="entry name" value="AAA"/>
    <property type="match status" value="1"/>
</dbReference>
<dbReference type="EMBL" id="BMOK01000002">
    <property type="protein sequence ID" value="GGL45484.1"/>
    <property type="molecule type" value="Genomic_DNA"/>
</dbReference>
<feature type="transmembrane region" description="Helical" evidence="7">
    <location>
        <begin position="20"/>
        <end position="45"/>
    </location>
</feature>
<dbReference type="InterPro" id="IPR027417">
    <property type="entry name" value="P-loop_NTPase"/>
</dbReference>
<evidence type="ECO:0000313" key="11">
    <source>
        <dbReference type="Proteomes" id="UP000654670"/>
    </source>
</evidence>
<evidence type="ECO:0000256" key="5">
    <source>
        <dbReference type="ARBA" id="ARBA00022989"/>
    </source>
</evidence>
<dbReference type="GO" id="GO:0140359">
    <property type="term" value="F:ABC-type transporter activity"/>
    <property type="evidence" value="ECO:0007669"/>
    <property type="project" value="InterPro"/>
</dbReference>
<feature type="transmembrane region" description="Helical" evidence="7">
    <location>
        <begin position="139"/>
        <end position="155"/>
    </location>
</feature>
<dbReference type="InterPro" id="IPR003593">
    <property type="entry name" value="AAA+_ATPase"/>
</dbReference>
<keyword evidence="11" id="KW-1185">Reference proteome</keyword>
<sequence>MPSLSMDREIFTYKGARRLFALTALLTVGQGICIIFQAIFLAGLVSGLFAGQSVSAIGSRALLFFAALVCRYFFVFLIKHFSYRFAERTSSDMRKKFLAKLFELGHGFIRGQGTGTLVTLTLEGTAQIRQYLELFIPKMAANGILPLMILAYVFVEDRLSALILLITMPVLIIFMILLGLAAQKKMNDRWASYRVLSNHFIDSLRGLATLRYLGLSKLHQKSIERVSDKYRVMTMGTLRLAFLSSFALDFFTMLSIAFVAVSLGLRLVDGHILLGPALTVLILAPEYFLPVRELGQDYHATLDGREAAHKLNALASREENDHTQGDLIPGTWSDHSVLAFEESSVDYRDGKQKKALDSINFSACGFEKIGIIGASGAGKSTLIDLIGGFLGAASGSIKINGRKADLTDAKWRRLITYIPQHPYLFSASLKENIAFYAPEATEQQITGAVRSAGLETLVSQFPKGLNEKIGAGGRQLSGGQEQRVALARAFLCDRPILLLDEPTAHLDIETEYELKEAMIRLFQGKLVFLATHRLHWMDQMDRIAVFKEGRLAEIGTQSELLQKDGSYRSLVRSQLEGIQ</sequence>
<gene>
    <name evidence="10" type="primary">cydC</name>
    <name evidence="10" type="ORF">GCM10007968_06990</name>
</gene>
<protein>
    <submittedName>
        <fullName evidence="10">ATP-binding/permease protein CydC</fullName>
    </submittedName>
</protein>
<keyword evidence="4 10" id="KW-0067">ATP-binding</keyword>
<dbReference type="Gene3D" id="3.40.50.300">
    <property type="entry name" value="P-loop containing nucleotide triphosphate hydrolases"/>
    <property type="match status" value="1"/>
</dbReference>
<dbReference type="PROSITE" id="PS50893">
    <property type="entry name" value="ABC_TRANSPORTER_2"/>
    <property type="match status" value="1"/>
</dbReference>
<evidence type="ECO:0000256" key="3">
    <source>
        <dbReference type="ARBA" id="ARBA00022741"/>
    </source>
</evidence>
<reference evidence="10" key="2">
    <citation type="submission" date="2020-09" db="EMBL/GenBank/DDBJ databases">
        <authorList>
            <person name="Sun Q."/>
            <person name="Ohkuma M."/>
        </authorList>
    </citation>
    <scope>NUCLEOTIDE SEQUENCE</scope>
    <source>
        <strain evidence="10">JCM 15325</strain>
    </source>
</reference>
<dbReference type="InterPro" id="IPR011527">
    <property type="entry name" value="ABC1_TM_dom"/>
</dbReference>
<dbReference type="GO" id="GO:0034040">
    <property type="term" value="F:ATPase-coupled lipid transmembrane transporter activity"/>
    <property type="evidence" value="ECO:0007669"/>
    <property type="project" value="TreeGrafter"/>
</dbReference>
<dbReference type="SUPFAM" id="SSF52540">
    <property type="entry name" value="P-loop containing nucleoside triphosphate hydrolases"/>
    <property type="match status" value="1"/>
</dbReference>